<dbReference type="AlphaFoldDB" id="A0AAD3XY53"/>
<feature type="compositionally biased region" description="Polar residues" evidence="1">
    <location>
        <begin position="63"/>
        <end position="73"/>
    </location>
</feature>
<feature type="compositionally biased region" description="Polar residues" evidence="1">
    <location>
        <begin position="1"/>
        <end position="13"/>
    </location>
</feature>
<gene>
    <name evidence="2" type="ORF">Nepgr_023935</name>
</gene>
<evidence type="ECO:0000313" key="2">
    <source>
        <dbReference type="EMBL" id="GMH22092.1"/>
    </source>
</evidence>
<accession>A0AAD3XY53</accession>
<dbReference type="Proteomes" id="UP001279734">
    <property type="component" value="Unassembled WGS sequence"/>
</dbReference>
<name>A0AAD3XY53_NEPGR</name>
<reference evidence="2" key="1">
    <citation type="submission" date="2023-05" db="EMBL/GenBank/DDBJ databases">
        <title>Nepenthes gracilis genome sequencing.</title>
        <authorList>
            <person name="Fukushima K."/>
        </authorList>
    </citation>
    <scope>NUCLEOTIDE SEQUENCE</scope>
    <source>
        <strain evidence="2">SING2019-196</strain>
    </source>
</reference>
<dbReference type="EMBL" id="BSYO01000024">
    <property type="protein sequence ID" value="GMH22092.1"/>
    <property type="molecule type" value="Genomic_DNA"/>
</dbReference>
<protein>
    <submittedName>
        <fullName evidence="2">Uncharacterized protein</fullName>
    </submittedName>
</protein>
<proteinExistence type="predicted"/>
<organism evidence="2 3">
    <name type="scientific">Nepenthes gracilis</name>
    <name type="common">Slender pitcher plant</name>
    <dbReference type="NCBI Taxonomy" id="150966"/>
    <lineage>
        <taxon>Eukaryota</taxon>
        <taxon>Viridiplantae</taxon>
        <taxon>Streptophyta</taxon>
        <taxon>Embryophyta</taxon>
        <taxon>Tracheophyta</taxon>
        <taxon>Spermatophyta</taxon>
        <taxon>Magnoliopsida</taxon>
        <taxon>eudicotyledons</taxon>
        <taxon>Gunneridae</taxon>
        <taxon>Pentapetalae</taxon>
        <taxon>Caryophyllales</taxon>
        <taxon>Nepenthaceae</taxon>
        <taxon>Nepenthes</taxon>
    </lineage>
</organism>
<evidence type="ECO:0000256" key="1">
    <source>
        <dbReference type="SAM" id="MobiDB-lite"/>
    </source>
</evidence>
<comment type="caution">
    <text evidence="2">The sequence shown here is derived from an EMBL/GenBank/DDBJ whole genome shotgun (WGS) entry which is preliminary data.</text>
</comment>
<sequence>MFTTFSRFASSQAAHPPTPRSNHPQARAETIEQPPPPDCINNSETRDPVPPLAMRASNHEASKCNSDSTLDTT</sequence>
<feature type="region of interest" description="Disordered" evidence="1">
    <location>
        <begin position="1"/>
        <end position="73"/>
    </location>
</feature>
<evidence type="ECO:0000313" key="3">
    <source>
        <dbReference type="Proteomes" id="UP001279734"/>
    </source>
</evidence>
<keyword evidence="3" id="KW-1185">Reference proteome</keyword>